<dbReference type="AlphaFoldDB" id="A0A9P9A6A7"/>
<dbReference type="OrthoDB" id="5220828at2759"/>
<comment type="caution">
    <text evidence="2">The sequence shown here is derived from an EMBL/GenBank/DDBJ whole genome shotgun (WGS) entry which is preliminary data.</text>
</comment>
<evidence type="ECO:0000313" key="3">
    <source>
        <dbReference type="Proteomes" id="UP000770015"/>
    </source>
</evidence>
<accession>A0A9P9A6A7</accession>
<organism evidence="2 3">
    <name type="scientific">Plectosphaerella plurivora</name>
    <dbReference type="NCBI Taxonomy" id="936078"/>
    <lineage>
        <taxon>Eukaryota</taxon>
        <taxon>Fungi</taxon>
        <taxon>Dikarya</taxon>
        <taxon>Ascomycota</taxon>
        <taxon>Pezizomycotina</taxon>
        <taxon>Sordariomycetes</taxon>
        <taxon>Hypocreomycetidae</taxon>
        <taxon>Glomerellales</taxon>
        <taxon>Plectosphaerellaceae</taxon>
        <taxon>Plectosphaerella</taxon>
    </lineage>
</organism>
<feature type="chain" id="PRO_5040505532" evidence="1">
    <location>
        <begin position="23"/>
        <end position="224"/>
    </location>
</feature>
<proteinExistence type="predicted"/>
<protein>
    <submittedName>
        <fullName evidence="2">Uncharacterized protein</fullName>
    </submittedName>
</protein>
<sequence>MQLSSILASLALLGSSVANAAAVVAYADGYNPTSAEHARNLERAAAGPMGAAVLEARAGSATGCVQAHCFYLQSMVDRDVVIYEIYQNGEYLFQISGGASNIGGGTEIQWNGLSDYRGRKWGFKFNGQCASLSYINNFQSKYDYYPLTRTDLQSATNDCPPCTQKQNGKENCRKCNLKEGIFSDGPSGQCYGYNGLSRCDFKSYCGRVNGNTRLCDTNGYCRSV</sequence>
<keyword evidence="3" id="KW-1185">Reference proteome</keyword>
<evidence type="ECO:0000256" key="1">
    <source>
        <dbReference type="SAM" id="SignalP"/>
    </source>
</evidence>
<dbReference type="Proteomes" id="UP000770015">
    <property type="component" value="Unassembled WGS sequence"/>
</dbReference>
<dbReference type="EMBL" id="JAGSXJ010000031">
    <property type="protein sequence ID" value="KAH6669623.1"/>
    <property type="molecule type" value="Genomic_DNA"/>
</dbReference>
<reference evidence="2" key="1">
    <citation type="journal article" date="2021" name="Nat. Commun.">
        <title>Genetic determinants of endophytism in the Arabidopsis root mycobiome.</title>
        <authorList>
            <person name="Mesny F."/>
            <person name="Miyauchi S."/>
            <person name="Thiergart T."/>
            <person name="Pickel B."/>
            <person name="Atanasova L."/>
            <person name="Karlsson M."/>
            <person name="Huettel B."/>
            <person name="Barry K.W."/>
            <person name="Haridas S."/>
            <person name="Chen C."/>
            <person name="Bauer D."/>
            <person name="Andreopoulos W."/>
            <person name="Pangilinan J."/>
            <person name="LaButti K."/>
            <person name="Riley R."/>
            <person name="Lipzen A."/>
            <person name="Clum A."/>
            <person name="Drula E."/>
            <person name="Henrissat B."/>
            <person name="Kohler A."/>
            <person name="Grigoriev I.V."/>
            <person name="Martin F.M."/>
            <person name="Hacquard S."/>
        </authorList>
    </citation>
    <scope>NUCLEOTIDE SEQUENCE</scope>
    <source>
        <strain evidence="2">MPI-SDFR-AT-0117</strain>
    </source>
</reference>
<feature type="signal peptide" evidence="1">
    <location>
        <begin position="1"/>
        <end position="22"/>
    </location>
</feature>
<keyword evidence="1" id="KW-0732">Signal</keyword>
<gene>
    <name evidence="2" type="ORF">F5X68DRAFT_265099</name>
</gene>
<evidence type="ECO:0000313" key="2">
    <source>
        <dbReference type="EMBL" id="KAH6669623.1"/>
    </source>
</evidence>
<name>A0A9P9A6A7_9PEZI</name>